<comment type="caution">
    <text evidence="1">The sequence shown here is derived from an EMBL/GenBank/DDBJ whole genome shotgun (WGS) entry which is preliminary data.</text>
</comment>
<name>A0ABW5WLA7_9PSEU</name>
<accession>A0ABW5WLA7</accession>
<dbReference type="Gene3D" id="3.20.20.80">
    <property type="entry name" value="Glycosidases"/>
    <property type="match status" value="1"/>
</dbReference>
<evidence type="ECO:0000313" key="1">
    <source>
        <dbReference type="EMBL" id="MFD2803231.1"/>
    </source>
</evidence>
<dbReference type="SUPFAM" id="SSF51445">
    <property type="entry name" value="(Trans)glycosidases"/>
    <property type="match status" value="1"/>
</dbReference>
<dbReference type="PANTHER" id="PTHR42976">
    <property type="entry name" value="BIFUNCTIONAL CHITINASE/LYSOZYME-RELATED"/>
    <property type="match status" value="1"/>
</dbReference>
<sequence length="317" mass="34173">MSIASLTVCLVTLSACGDAQSEQDDPVTAAPYVYVGDGRLGLARAAERTPLRRFVLAFLLSHQSRCEPVWNTGRPLADAHVLAEARALRATGAAVTVASGGASGTYLENTCATAGELADAYVRALDRTGADWLDVDIETGIPVQLVAEALREVQDRRGARISVTVEVLDERRGLPASATELLRALAWRNVDVVVNAMVMNFPPDNGWRVAMLRAAESVTDQIGQIWPSDGRDGAYRRLGLTYMAGRNDTGVVTTLADARALRDYAGEHDLAYLGFWSLARDNGRCPGERDAREDCSGLAQHTYDFARATAHVPEEGE</sequence>
<proteinExistence type="predicted"/>
<dbReference type="InterPro" id="IPR052750">
    <property type="entry name" value="GH18_Chitinase"/>
</dbReference>
<organism evidence="1 2">
    <name type="scientific">Prauserella oleivorans</name>
    <dbReference type="NCBI Taxonomy" id="1478153"/>
    <lineage>
        <taxon>Bacteria</taxon>
        <taxon>Bacillati</taxon>
        <taxon>Actinomycetota</taxon>
        <taxon>Actinomycetes</taxon>
        <taxon>Pseudonocardiales</taxon>
        <taxon>Pseudonocardiaceae</taxon>
        <taxon>Prauserella</taxon>
    </lineage>
</organism>
<gene>
    <name evidence="1" type="ORF">ACFS2C_27955</name>
</gene>
<dbReference type="EMBL" id="JBHUOF010000049">
    <property type="protein sequence ID" value="MFD2803231.1"/>
    <property type="molecule type" value="Genomic_DNA"/>
</dbReference>
<reference evidence="2" key="1">
    <citation type="journal article" date="2019" name="Int. J. Syst. Evol. Microbiol.">
        <title>The Global Catalogue of Microorganisms (GCM) 10K type strain sequencing project: providing services to taxonomists for standard genome sequencing and annotation.</title>
        <authorList>
            <consortium name="The Broad Institute Genomics Platform"/>
            <consortium name="The Broad Institute Genome Sequencing Center for Infectious Disease"/>
            <person name="Wu L."/>
            <person name="Ma J."/>
        </authorList>
    </citation>
    <scope>NUCLEOTIDE SEQUENCE [LARGE SCALE GENOMIC DNA]</scope>
    <source>
        <strain evidence="2">IBRC-M 10906</strain>
    </source>
</reference>
<dbReference type="Proteomes" id="UP001597478">
    <property type="component" value="Unassembled WGS sequence"/>
</dbReference>
<dbReference type="RefSeq" id="WP_377394664.1">
    <property type="nucleotide sequence ID" value="NZ_JBHSAN010000054.1"/>
</dbReference>
<keyword evidence="2" id="KW-1185">Reference proteome</keyword>
<dbReference type="PANTHER" id="PTHR42976:SF1">
    <property type="entry name" value="GH18 DOMAIN-CONTAINING PROTEIN-RELATED"/>
    <property type="match status" value="1"/>
</dbReference>
<dbReference type="InterPro" id="IPR017853">
    <property type="entry name" value="GH"/>
</dbReference>
<evidence type="ECO:0000313" key="2">
    <source>
        <dbReference type="Proteomes" id="UP001597478"/>
    </source>
</evidence>
<protein>
    <submittedName>
        <fullName evidence="1">Carbohydrate-binding protein CenC</fullName>
    </submittedName>
</protein>